<dbReference type="InterPro" id="IPR007690">
    <property type="entry name" value="T2SS_GspM"/>
</dbReference>
<dbReference type="OrthoDB" id="7873424at2"/>
<name>A0A0A0HHR8_9RHOB</name>
<dbReference type="Gene3D" id="3.30.1360.100">
    <property type="entry name" value="General secretion pathway protein M, EpsM"/>
    <property type="match status" value="1"/>
</dbReference>
<dbReference type="HOGENOM" id="CLU_1561725_0_0_5"/>
<evidence type="ECO:0000313" key="2">
    <source>
        <dbReference type="EMBL" id="KGM86239.1"/>
    </source>
</evidence>
<dbReference type="EMBL" id="AONH01000020">
    <property type="protein sequence ID" value="KGM86239.1"/>
    <property type="molecule type" value="Genomic_DNA"/>
</dbReference>
<dbReference type="eggNOG" id="ENOG502ZNGP">
    <property type="taxonomic scope" value="Bacteria"/>
</dbReference>
<dbReference type="PATRIC" id="fig|1288298.3.peg.3810"/>
<feature type="transmembrane region" description="Helical" evidence="1">
    <location>
        <begin position="21"/>
        <end position="44"/>
    </location>
</feature>
<protein>
    <submittedName>
        <fullName evidence="2">Type II secretory pathway, component PulM</fullName>
    </submittedName>
</protein>
<gene>
    <name evidence="2" type="ORF">rosmuc_03802</name>
</gene>
<keyword evidence="1" id="KW-1133">Transmembrane helix</keyword>
<comment type="caution">
    <text evidence="2">The sequence shown here is derived from an EMBL/GenBank/DDBJ whole genome shotgun (WGS) entry which is preliminary data.</text>
</comment>
<dbReference type="Pfam" id="PF04612">
    <property type="entry name" value="T2SSM"/>
    <property type="match status" value="1"/>
</dbReference>
<keyword evidence="1" id="KW-0812">Transmembrane</keyword>
<keyword evidence="1" id="KW-0472">Membrane</keyword>
<accession>A0A0A0HHR8</accession>
<sequence length="171" mass="18406">MSALMDRLTGFLLGLSRRERWLVAVLALIALPVGAVYGIALPLAQSREAARAAVAEARATELWVADQAVQFATLARDAGQRPQVTRATSPIGISGIEASLRDARLREAATELANAADGGITLRFDAVRFTQLAEWLTAQNDTWGYDLAGFTFERGARTDVVAADLRLVPLQ</sequence>
<evidence type="ECO:0000313" key="3">
    <source>
        <dbReference type="Proteomes" id="UP000030021"/>
    </source>
</evidence>
<dbReference type="GO" id="GO:0015628">
    <property type="term" value="P:protein secretion by the type II secretion system"/>
    <property type="evidence" value="ECO:0007669"/>
    <property type="project" value="InterPro"/>
</dbReference>
<organism evidence="2 3">
    <name type="scientific">Roseovarius mucosus DSM 17069</name>
    <dbReference type="NCBI Taxonomy" id="1288298"/>
    <lineage>
        <taxon>Bacteria</taxon>
        <taxon>Pseudomonadati</taxon>
        <taxon>Pseudomonadota</taxon>
        <taxon>Alphaproteobacteria</taxon>
        <taxon>Rhodobacterales</taxon>
        <taxon>Roseobacteraceae</taxon>
        <taxon>Roseovarius</taxon>
    </lineage>
</organism>
<proteinExistence type="predicted"/>
<dbReference type="Proteomes" id="UP000030021">
    <property type="component" value="Unassembled WGS sequence"/>
</dbReference>
<reference evidence="2 3" key="1">
    <citation type="submission" date="2013-01" db="EMBL/GenBank/DDBJ databases">
        <authorList>
            <person name="Fiebig A."/>
            <person name="Goeker M."/>
            <person name="Klenk H.-P.P."/>
        </authorList>
    </citation>
    <scope>NUCLEOTIDE SEQUENCE [LARGE SCALE GENOMIC DNA]</scope>
    <source>
        <strain evidence="2 3">DSM 17069</strain>
    </source>
</reference>
<dbReference type="GO" id="GO:0015627">
    <property type="term" value="C:type II protein secretion system complex"/>
    <property type="evidence" value="ECO:0007669"/>
    <property type="project" value="InterPro"/>
</dbReference>
<dbReference type="AlphaFoldDB" id="A0A0A0HHR8"/>
<evidence type="ECO:0000256" key="1">
    <source>
        <dbReference type="SAM" id="Phobius"/>
    </source>
</evidence>